<feature type="transmembrane region" description="Helical" evidence="1">
    <location>
        <begin position="230"/>
        <end position="247"/>
    </location>
</feature>
<feature type="transmembrane region" description="Helical" evidence="1">
    <location>
        <begin position="727"/>
        <end position="750"/>
    </location>
</feature>
<dbReference type="Gene3D" id="1.20.1640.10">
    <property type="entry name" value="Multidrug efflux transporter AcrB transmembrane domain"/>
    <property type="match status" value="2"/>
</dbReference>
<evidence type="ECO:0008006" key="4">
    <source>
        <dbReference type="Google" id="ProtNLM"/>
    </source>
</evidence>
<dbReference type="PANTHER" id="PTHR33406:SF13">
    <property type="entry name" value="MEMBRANE PROTEIN YDFJ"/>
    <property type="match status" value="1"/>
</dbReference>
<dbReference type="GO" id="GO:0005886">
    <property type="term" value="C:plasma membrane"/>
    <property type="evidence" value="ECO:0007669"/>
    <property type="project" value="TreeGrafter"/>
</dbReference>
<keyword evidence="3" id="KW-1185">Reference proteome</keyword>
<accession>A0A2P1PY54</accession>
<feature type="transmembrane region" description="Helical" evidence="1">
    <location>
        <begin position="700"/>
        <end position="721"/>
    </location>
</feature>
<protein>
    <recommendedName>
        <fullName evidence="4">Membrane transport protein MMPL domain-containing protein</fullName>
    </recommendedName>
</protein>
<dbReference type="AlphaFoldDB" id="A0A2P1PY54"/>
<evidence type="ECO:0000313" key="2">
    <source>
        <dbReference type="EMBL" id="AVP99787.1"/>
    </source>
</evidence>
<organism evidence="2 3">
    <name type="scientific">Ahniella affigens</name>
    <dbReference type="NCBI Taxonomy" id="2021234"/>
    <lineage>
        <taxon>Bacteria</taxon>
        <taxon>Pseudomonadati</taxon>
        <taxon>Pseudomonadota</taxon>
        <taxon>Gammaproteobacteria</taxon>
        <taxon>Lysobacterales</taxon>
        <taxon>Rhodanobacteraceae</taxon>
        <taxon>Ahniella</taxon>
    </lineage>
</organism>
<evidence type="ECO:0000256" key="1">
    <source>
        <dbReference type="SAM" id="Phobius"/>
    </source>
</evidence>
<feature type="transmembrane region" description="Helical" evidence="1">
    <location>
        <begin position="615"/>
        <end position="635"/>
    </location>
</feature>
<reference evidence="2 3" key="1">
    <citation type="submission" date="2018-03" db="EMBL/GenBank/DDBJ databases">
        <title>Ahniella affigens gen. nov., sp. nov., a gammaproteobacterium isolated from sandy soil near a stream.</title>
        <authorList>
            <person name="Ko Y."/>
            <person name="Kim J.-H."/>
        </authorList>
    </citation>
    <scope>NUCLEOTIDE SEQUENCE [LARGE SCALE GENOMIC DNA]</scope>
    <source>
        <strain evidence="2 3">D13</strain>
    </source>
</reference>
<gene>
    <name evidence="2" type="ORF">C7S18_22575</name>
</gene>
<keyword evidence="1" id="KW-0472">Membrane</keyword>
<sequence>MVLLALISLPRLKISADLRAFMPAPETADEHLLLDQIAEGPGSRLLFLSIQGADSETLAGQSLALKDLLSQRDDIRLVANGSETLDDLPETLLAARYLLTDRFDAEPLNATQLHEALLDRAAELASPAGMLLEDWLGRDPTLEVLHLAESLSPDAEPQKAFDVWFETKPLGALLVVEPAAAAFDPNANRQLLAGIEQGFASIATGSATTLTINGPGAYSVRMESRIRNEANLLGLIATILMVVLMWLSYRRWRYLLLGGLPLVLAGLAGISAVSLVFGTVHGVTLAFGFTLIGVAQDYPIHLLSHLKGDEPATVSAARIWPTLLTGVASTSIAYVAFYLSGVPGLAQLAVFTVTGLVVAAVCTRWWLPDWVGVPSAASRAPWLSRLSRHLLHWRRLRILATAVSGLALIWLWTQGGPSWENNLARLSPLPQAWLDREIELRRALAAPDMRYLLVLRGPNSESVLQSLEALSPELQRAVAEGKLGGFDHAAELLPSTALQLQRQAALPTPERAQALLDAAIADTDFDPAAFSDFVADLAVAKSRALLRPDALANTPLGLRLASLLWTRDGETVALITFRGQVDADAVAALAGRHADLHFLDLKQASEAMVTRYRHAILNSLLWAALALVLVIGLALRSWRRSLRVIQPMVFSTILVLAVLTGLGVSLSLFHLIALVLAAGLGIDYALFFEAAQSEPDADPLASLHGLLVCAVSTLMVFVLLASSSLPVLRALGLTVSLGVLCNFALALMLLQDRSDASPTPEAA</sequence>
<feature type="transmembrane region" description="Helical" evidence="1">
    <location>
        <begin position="396"/>
        <end position="413"/>
    </location>
</feature>
<feature type="transmembrane region" description="Helical" evidence="1">
    <location>
        <begin position="668"/>
        <end position="688"/>
    </location>
</feature>
<dbReference type="Proteomes" id="UP000241074">
    <property type="component" value="Chromosome"/>
</dbReference>
<feature type="transmembrane region" description="Helical" evidence="1">
    <location>
        <begin position="345"/>
        <end position="367"/>
    </location>
</feature>
<feature type="transmembrane region" description="Helical" evidence="1">
    <location>
        <begin position="319"/>
        <end position="339"/>
    </location>
</feature>
<keyword evidence="1" id="KW-1133">Transmembrane helix</keyword>
<evidence type="ECO:0000313" key="3">
    <source>
        <dbReference type="Proteomes" id="UP000241074"/>
    </source>
</evidence>
<reference evidence="2 3" key="2">
    <citation type="submission" date="2018-03" db="EMBL/GenBank/DDBJ databases">
        <authorList>
            <person name="Keele B.F."/>
        </authorList>
    </citation>
    <scope>NUCLEOTIDE SEQUENCE [LARGE SCALE GENOMIC DNA]</scope>
    <source>
        <strain evidence="2 3">D13</strain>
    </source>
</reference>
<dbReference type="SUPFAM" id="SSF82866">
    <property type="entry name" value="Multidrug efflux transporter AcrB transmembrane domain"/>
    <property type="match status" value="2"/>
</dbReference>
<dbReference type="PANTHER" id="PTHR33406">
    <property type="entry name" value="MEMBRANE PROTEIN MJ1562-RELATED"/>
    <property type="match status" value="1"/>
</dbReference>
<dbReference type="EMBL" id="CP027860">
    <property type="protein sequence ID" value="AVP99787.1"/>
    <property type="molecule type" value="Genomic_DNA"/>
</dbReference>
<keyword evidence="1" id="KW-0812">Transmembrane</keyword>
<dbReference type="InterPro" id="IPR050545">
    <property type="entry name" value="Mycobact_MmpL"/>
</dbReference>
<feature type="transmembrane region" description="Helical" evidence="1">
    <location>
        <begin position="254"/>
        <end position="273"/>
    </location>
</feature>
<dbReference type="KEGG" id="xba:C7S18_22575"/>
<proteinExistence type="predicted"/>
<feature type="transmembrane region" description="Helical" evidence="1">
    <location>
        <begin position="642"/>
        <end position="662"/>
    </location>
</feature>
<name>A0A2P1PY54_9GAMM</name>